<dbReference type="PANTHER" id="PTHR34501:SF9">
    <property type="entry name" value="MAJOR OUTER MEMBRANE PROTEIN P.IA"/>
    <property type="match status" value="1"/>
</dbReference>
<dbReference type="GO" id="GO:0006811">
    <property type="term" value="P:monoatomic ion transport"/>
    <property type="evidence" value="ECO:0007669"/>
    <property type="project" value="UniProtKB-KW"/>
</dbReference>
<evidence type="ECO:0000256" key="7">
    <source>
        <dbReference type="ARBA" id="ARBA00023065"/>
    </source>
</evidence>
<dbReference type="PANTHER" id="PTHR34501">
    <property type="entry name" value="PROTEIN YDDL-RELATED"/>
    <property type="match status" value="1"/>
</dbReference>
<dbReference type="InterPro" id="IPR033900">
    <property type="entry name" value="Gram_neg_porin_domain"/>
</dbReference>
<dbReference type="CDD" id="cd00342">
    <property type="entry name" value="gram_neg_porins"/>
    <property type="match status" value="1"/>
</dbReference>
<evidence type="ECO:0000256" key="5">
    <source>
        <dbReference type="ARBA" id="ARBA00022692"/>
    </source>
</evidence>
<comment type="subcellular location">
    <subcellularLocation>
        <location evidence="1">Cell outer membrane</location>
        <topology evidence="1">Multi-pass membrane protein</topology>
    </subcellularLocation>
</comment>
<dbReference type="GO" id="GO:0009279">
    <property type="term" value="C:cell outer membrane"/>
    <property type="evidence" value="ECO:0007669"/>
    <property type="project" value="UniProtKB-SubCell"/>
</dbReference>
<evidence type="ECO:0000256" key="11">
    <source>
        <dbReference type="SAM" id="SignalP"/>
    </source>
</evidence>
<name>A0A0F5JYV2_9BURK</name>
<evidence type="ECO:0000256" key="1">
    <source>
        <dbReference type="ARBA" id="ARBA00004571"/>
    </source>
</evidence>
<evidence type="ECO:0000256" key="9">
    <source>
        <dbReference type="ARBA" id="ARBA00023136"/>
    </source>
</evidence>
<comment type="caution">
    <text evidence="13">The sequence shown here is derived from an EMBL/GenBank/DDBJ whole genome shotgun (WGS) entry which is preliminary data.</text>
</comment>
<dbReference type="OrthoDB" id="8982743at2"/>
<feature type="chain" id="PRO_5002490245" evidence="11">
    <location>
        <begin position="27"/>
        <end position="391"/>
    </location>
</feature>
<evidence type="ECO:0000256" key="4">
    <source>
        <dbReference type="ARBA" id="ARBA00022452"/>
    </source>
</evidence>
<evidence type="ECO:0000313" key="14">
    <source>
        <dbReference type="Proteomes" id="UP000033618"/>
    </source>
</evidence>
<evidence type="ECO:0000313" key="13">
    <source>
        <dbReference type="EMBL" id="KKB62789.1"/>
    </source>
</evidence>
<dbReference type="EMBL" id="LAQU01000015">
    <property type="protein sequence ID" value="KKB62789.1"/>
    <property type="molecule type" value="Genomic_DNA"/>
</dbReference>
<dbReference type="Pfam" id="PF13609">
    <property type="entry name" value="Porin_4"/>
    <property type="match status" value="1"/>
</dbReference>
<dbReference type="AlphaFoldDB" id="A0A0F5JYV2"/>
<feature type="signal peptide" evidence="11">
    <location>
        <begin position="1"/>
        <end position="26"/>
    </location>
</feature>
<keyword evidence="3" id="KW-0813">Transport</keyword>
<protein>
    <submittedName>
        <fullName evidence="13">Porin</fullName>
    </submittedName>
</protein>
<dbReference type="RefSeq" id="WP_024903362.1">
    <property type="nucleotide sequence ID" value="NZ_CADFGU010000007.1"/>
</dbReference>
<sequence>MKLTQHLFSNGLVVVSALSFVSATHAQSNITLYGVVDDGLAYVSNQNGSKNIYLNAGVYAGNRWGLMGTENLGGGYSAIFRLEQGFNLNTGVANGSNMAFQRQAYMGLANTASGTVTVGRQYPVYWDVIGPYTPLNGLTGATGAHPGDIDGFDTGIRYNNSVKYMSPKWSELQGGLMYALGGQPGSLTNGSAFSAGLHYDHGPAGFAVAYQQLRNVAGSPSWNAASASSFGISSLNTGYTSAASVQYAAMLARYTAENWMVGLNYSNVRFKPGSASLFRDTAVFNTYGAIASYTLSPETLLMVGYSYTRASSANGITDAARYHQIALSQNYNLSKRTTLYLLETYQFGGGQTLNAAGAIVAATASVGDSQNATPSSNGRQFVTMFGIKSAF</sequence>
<accession>A0A0F5JYV2</accession>
<dbReference type="SUPFAM" id="SSF56935">
    <property type="entry name" value="Porins"/>
    <property type="match status" value="1"/>
</dbReference>
<dbReference type="STRING" id="28092.WM40_14725"/>
<dbReference type="InterPro" id="IPR050298">
    <property type="entry name" value="Gram-neg_bact_OMP"/>
</dbReference>
<gene>
    <name evidence="13" type="ORF">WM40_14725</name>
</gene>
<evidence type="ECO:0000256" key="8">
    <source>
        <dbReference type="ARBA" id="ARBA00023114"/>
    </source>
</evidence>
<dbReference type="Proteomes" id="UP000033618">
    <property type="component" value="Unassembled WGS sequence"/>
</dbReference>
<keyword evidence="8" id="KW-0626">Porin</keyword>
<evidence type="ECO:0000259" key="12">
    <source>
        <dbReference type="Pfam" id="PF13609"/>
    </source>
</evidence>
<evidence type="ECO:0000256" key="2">
    <source>
        <dbReference type="ARBA" id="ARBA00011233"/>
    </source>
</evidence>
<keyword evidence="5" id="KW-0812">Transmembrane</keyword>
<dbReference type="PRINTS" id="PR00184">
    <property type="entry name" value="NEISSPPORIN"/>
</dbReference>
<evidence type="ECO:0000256" key="3">
    <source>
        <dbReference type="ARBA" id="ARBA00022448"/>
    </source>
</evidence>
<dbReference type="PATRIC" id="fig|28092.6.peg.3479"/>
<evidence type="ECO:0000256" key="6">
    <source>
        <dbReference type="ARBA" id="ARBA00022729"/>
    </source>
</evidence>
<keyword evidence="14" id="KW-1185">Reference proteome</keyword>
<dbReference type="Gene3D" id="2.40.160.10">
    <property type="entry name" value="Porin"/>
    <property type="match status" value="1"/>
</dbReference>
<evidence type="ECO:0000256" key="10">
    <source>
        <dbReference type="ARBA" id="ARBA00023237"/>
    </source>
</evidence>
<keyword evidence="10" id="KW-0998">Cell outer membrane</keyword>
<keyword evidence="6 11" id="KW-0732">Signal</keyword>
<dbReference type="GO" id="GO:0015288">
    <property type="term" value="F:porin activity"/>
    <property type="evidence" value="ECO:0007669"/>
    <property type="project" value="UniProtKB-KW"/>
</dbReference>
<organism evidence="13 14">
    <name type="scientific">Robbsia andropogonis</name>
    <dbReference type="NCBI Taxonomy" id="28092"/>
    <lineage>
        <taxon>Bacteria</taxon>
        <taxon>Pseudomonadati</taxon>
        <taxon>Pseudomonadota</taxon>
        <taxon>Betaproteobacteria</taxon>
        <taxon>Burkholderiales</taxon>
        <taxon>Burkholderiaceae</taxon>
        <taxon>Robbsia</taxon>
    </lineage>
</organism>
<feature type="domain" description="Porin" evidence="12">
    <location>
        <begin position="16"/>
        <end position="311"/>
    </location>
</feature>
<comment type="subunit">
    <text evidence="2">Homotrimer.</text>
</comment>
<keyword evidence="4" id="KW-1134">Transmembrane beta strand</keyword>
<dbReference type="InterPro" id="IPR002299">
    <property type="entry name" value="Porin_Neis"/>
</dbReference>
<reference evidence="13 14" key="1">
    <citation type="submission" date="2015-03" db="EMBL/GenBank/DDBJ databases">
        <title>Draft Genome Sequence of Burkholderia andropogonis type strain ICMP2807, isolated from Sorghum bicolor.</title>
        <authorList>
            <person name="Lopes-Santos L."/>
            <person name="Castro D.B."/>
            <person name="Ottoboni L.M."/>
            <person name="Park D."/>
            <person name="Weirc B.S."/>
            <person name="Destefano S.A."/>
        </authorList>
    </citation>
    <scope>NUCLEOTIDE SEQUENCE [LARGE SCALE GENOMIC DNA]</scope>
    <source>
        <strain evidence="13 14">ICMP2807</strain>
    </source>
</reference>
<keyword evidence="9" id="KW-0472">Membrane</keyword>
<dbReference type="GO" id="GO:0046930">
    <property type="term" value="C:pore complex"/>
    <property type="evidence" value="ECO:0007669"/>
    <property type="project" value="UniProtKB-KW"/>
</dbReference>
<proteinExistence type="predicted"/>
<dbReference type="InterPro" id="IPR023614">
    <property type="entry name" value="Porin_dom_sf"/>
</dbReference>
<keyword evidence="7" id="KW-0406">Ion transport</keyword>